<evidence type="ECO:0000313" key="1">
    <source>
        <dbReference type="EMBL" id="WYC14532.1"/>
    </source>
</evidence>
<dbReference type="SUPFAM" id="SSF48371">
    <property type="entry name" value="ARM repeat"/>
    <property type="match status" value="1"/>
</dbReference>
<dbReference type="EMBL" id="PP467602">
    <property type="protein sequence ID" value="WYC14532.1"/>
    <property type="molecule type" value="Genomic_DNA"/>
</dbReference>
<protein>
    <submittedName>
        <fullName evidence="1">Minor structural protein</fullName>
    </submittedName>
</protein>
<dbReference type="InterPro" id="IPR011989">
    <property type="entry name" value="ARM-like"/>
</dbReference>
<organism evidence="1">
    <name type="scientific">Ligamenvirales sp</name>
    <dbReference type="NCBI Taxonomy" id="2832923"/>
    <lineage>
        <taxon>Viruses</taxon>
        <taxon>Adnaviria</taxon>
        <taxon>Zilligvirae</taxon>
        <taxon>Taleaviricota</taxon>
        <taxon>Tokiviricetes</taxon>
        <taxon>Ligamenvirales</taxon>
    </lineage>
</organism>
<proteinExistence type="predicted"/>
<sequence>MSQELPEIRPEEIEQMAKLLADVFVQSYSQTQPVELTCTYQLVEEEKICLDAIASFQAGVLDPLGQLRDWFVSVFNSVASWVASAITAFIERAVIPSINAISDFLNRVILPAIESVIGSISRAISDTVSATGKILLESLGALGKTVTDALSSSVKTLSNLLASVGKTILDSISAAFKSIVDLLSGIGKTIMDTLSAAVKSLSDAFKSIGKTILDSLAGFANNIIDAFKSIGKTVMDALSGAAKSIIDYFSVAFKSIVDLLSGILKGIMDALHGVAEVFIDALTVMGRSILDALSAGVKALSDFFSNIAKSIMDGFSKIDKGLVDLWNFMVGAFKDIAGIISVGFSEIGRAFMGFVNGVIEAGAWITSAIKRIGEYIWIGLPESIRLGLEHLFELIQKIVRYMTEGVEPGWEFTSSPPLVLGVRLILPKSEFPVFFCTPSSLFAPLVNALVGVYEAYIQPALTSITQTIWSGIQTLQEFFANAIRAVWGSAQKVFSGLAEFLGSSITGFLGGLWEVFSRLSSILRGVFEAILGGLHEQVGKYMGRQAAPLLTEVAKSIGIGTPEYLKAENIETQIMNMYTMAWVFLSSPLWASIPVRLAAHGMYQAGQALYNIQEPIHLSLRPFGIGIDIPISITKAIGASLSHFSREVKEWVDIVGSAMVYGMGIWVSQPISRVLSYSLRNVLPVELPSLDLVMEAARRSMPSAAYEDMLKLSKYYLSLYGYSDLVIDLLFASVDRYHVVVKDRFGVERKIPLSLIYELPSASDVATMMVRDIFASIADFYTLYKARGMAEDVGALYYLLRFRYPSPERLWQFTTRGISGLLWVTMTDAERADIEKEAKDIGAYTPVAPSMLNFKVQDLMRALKTYMKWHDYAKFSWLQGFTSDNMIYIDTLADIPTKIDQRWMIKWGIYEQLSAKGVTYTSPVNEFITRYVELTPTSRITLDLTNFCRTLQATGLHPAWVPATAVAEAMNALSEERTLLRTGFVNIFKEGFWDIKAIDKFLAGFITASFKVAYIDMATMSWSEKWVNQPVMYLPPERKLIELRALMDRALDILKEIQKDIAVGYQEYIIATYDEFKSKLTGVIERVNKFFAEDYKQITGLELPDELKLSFVEAYYKPYVESLDIWREVYTVRRIRMWTQRWLGWLMYRVATGVVTRVEMSRLIDTVVKYSRLTGVEREFLYEVMNIMFGIAVKDYAVTPTQLASLSEYIVIPDELIEACFEARLIPEEWRGVWRQYISVRPIADDVKALLSVYRRAMLYVKIPDEIDKAVKEYAKLIGFTDREMAIMHLRNQLEELILNSREYIPTPSMLASICEYIPEARRFFDDVMKAKRVPKEWQEVWSKYIDIKPLVDDIKRYLSRAEQLYASFMISSREFEKVLNEVSGLLGYTPKELEFLRKVTDYERYRRAWTELIGTVDRLVELSEYSPKASKYALGKVKEMIDALPLPYADKQELKEMWEEYIRNRPVKPEARMYITQLINLYVDGLISDIDLEKELNEMKKWGFSDDEIMFYKAQAALRRARKLRIPVTYPE</sequence>
<accession>A0AAU6PXP4</accession>
<name>A0AAU6PXP4_9VIRU</name>
<reference evidence="1" key="2">
    <citation type="submission" date="2024-03" db="EMBL/GenBank/DDBJ databases">
        <authorList>
            <person name="Roux S."/>
            <person name="Duan C."/>
        </authorList>
    </citation>
    <scope>NUCLEOTIDE SEQUENCE</scope>
    <source>
        <strain evidence="1">Chiyou-1</strain>
    </source>
</reference>
<reference evidence="1" key="1">
    <citation type="journal article" date="2023" name="ISME Commun">
        <title>Diversity of Bathyarchaeia viruses in metagenomes and virus-encoded CRISPR system components.</title>
        <authorList>
            <person name="Duan C."/>
            <person name="Liu Y."/>
            <person name="Liu Y."/>
            <person name="Liu L."/>
            <person name="Cai M."/>
            <person name="Zhang R."/>
            <person name="Zeng Q."/>
            <person name="Koonin E.V."/>
            <person name="Krupovic M."/>
            <person name="Li M."/>
        </authorList>
    </citation>
    <scope>NUCLEOTIDE SEQUENCE</scope>
    <source>
        <strain evidence="1">Chiyou-1</strain>
    </source>
</reference>
<dbReference type="InterPro" id="IPR016024">
    <property type="entry name" value="ARM-type_fold"/>
</dbReference>
<dbReference type="Gene3D" id="1.25.10.10">
    <property type="entry name" value="Leucine-rich Repeat Variant"/>
    <property type="match status" value="1"/>
</dbReference>